<evidence type="ECO:0000256" key="1">
    <source>
        <dbReference type="ARBA" id="ARBA00023002"/>
    </source>
</evidence>
<keyword evidence="5" id="KW-1185">Reference proteome</keyword>
<keyword evidence="1" id="KW-0560">Oxidoreductase</keyword>
<dbReference type="InterPro" id="IPR002938">
    <property type="entry name" value="FAD-bd"/>
</dbReference>
<reference evidence="4 5" key="1">
    <citation type="submission" date="2023-07" db="EMBL/GenBank/DDBJ databases">
        <title>Genomic Encyclopedia of Type Strains, Phase IV (KMG-IV): sequencing the most valuable type-strain genomes for metagenomic binning, comparative biology and taxonomic classification.</title>
        <authorList>
            <person name="Goeker M."/>
        </authorList>
    </citation>
    <scope>NUCLEOTIDE SEQUENCE [LARGE SCALE GENOMIC DNA]</scope>
    <source>
        <strain evidence="4 5">DSM 19619</strain>
    </source>
</reference>
<comment type="caution">
    <text evidence="4">The sequence shown here is derived from an EMBL/GenBank/DDBJ whole genome shotgun (WGS) entry which is preliminary data.</text>
</comment>
<feature type="domain" description="FAD-binding" evidence="3">
    <location>
        <begin position="267"/>
        <end position="339"/>
    </location>
</feature>
<accession>A0ABU0JFM5</accession>
<organism evidence="4 5">
    <name type="scientific">Labrys wisconsinensis</name>
    <dbReference type="NCBI Taxonomy" id="425677"/>
    <lineage>
        <taxon>Bacteria</taxon>
        <taxon>Pseudomonadati</taxon>
        <taxon>Pseudomonadota</taxon>
        <taxon>Alphaproteobacteria</taxon>
        <taxon>Hyphomicrobiales</taxon>
        <taxon>Xanthobacteraceae</taxon>
        <taxon>Labrys</taxon>
    </lineage>
</organism>
<protein>
    <submittedName>
        <fullName evidence="4">2-polyprenyl-6-methoxyphenol hydroxylase-like FAD-dependent oxidoreductase</fullName>
    </submittedName>
</protein>
<name>A0ABU0JFM5_9HYPH</name>
<dbReference type="Proteomes" id="UP001242480">
    <property type="component" value="Unassembled WGS sequence"/>
</dbReference>
<keyword evidence="2" id="KW-0503">Monooxygenase</keyword>
<sequence>MSSSLSIAIAGAGVAGLAAAAFLADAGHRPVIFERFDAARPVGAGLLIQPTGLAALERLGARAAAEALGQRIERLHGRAEPTGRTVFDLRYDMLAPGLAGLGMHRASLFHVLWQAVKARGVGLEAGVEAAGTEETAQGITLLDSRGRRFGPFDLVVDASGARSKLREGLGPVAIRPYRYGAVWGVGRHTMFERGVLQQRYRSARFMIGVLPIGRLPDDPAPLDAFFWSLPGGGHAAFAAGDLDGWREDVAVLWPQTRTLTAQFADATALAPARYAQLTVRRPWRGRLVLVGDAAHQTSPQLGQGANMALLDGAALADALAAAPVADALPAYAARRRAHVRFYQAASALLTPFFQSDSAAAAWARDLAFGPMAKLPWLRREMIRTLAGLKTGPFTVQTPEILAGRDGAGSLAPVQPNRLLSARTASSRRHRS</sequence>
<dbReference type="PANTHER" id="PTHR13789:SF309">
    <property type="entry name" value="PUTATIVE (AFU_ORTHOLOGUE AFUA_6G14510)-RELATED"/>
    <property type="match status" value="1"/>
</dbReference>
<dbReference type="PANTHER" id="PTHR13789">
    <property type="entry name" value="MONOOXYGENASE"/>
    <property type="match status" value="1"/>
</dbReference>
<feature type="domain" description="FAD-binding" evidence="3">
    <location>
        <begin position="6"/>
        <end position="170"/>
    </location>
</feature>
<dbReference type="EMBL" id="JAUSVX010000014">
    <property type="protein sequence ID" value="MDQ0473089.1"/>
    <property type="molecule type" value="Genomic_DNA"/>
</dbReference>
<dbReference type="PRINTS" id="PR00420">
    <property type="entry name" value="RNGMNOXGNASE"/>
</dbReference>
<dbReference type="InterPro" id="IPR036188">
    <property type="entry name" value="FAD/NAD-bd_sf"/>
</dbReference>
<dbReference type="Pfam" id="PF01494">
    <property type="entry name" value="FAD_binding_3"/>
    <property type="match status" value="2"/>
</dbReference>
<proteinExistence type="predicted"/>
<dbReference type="RefSeq" id="WP_307280858.1">
    <property type="nucleotide sequence ID" value="NZ_JAUSVX010000014.1"/>
</dbReference>
<evidence type="ECO:0000313" key="4">
    <source>
        <dbReference type="EMBL" id="MDQ0473089.1"/>
    </source>
</evidence>
<evidence type="ECO:0000256" key="2">
    <source>
        <dbReference type="ARBA" id="ARBA00023033"/>
    </source>
</evidence>
<evidence type="ECO:0000313" key="5">
    <source>
        <dbReference type="Proteomes" id="UP001242480"/>
    </source>
</evidence>
<gene>
    <name evidence="4" type="ORF">QO011_006122</name>
</gene>
<evidence type="ECO:0000259" key="3">
    <source>
        <dbReference type="Pfam" id="PF01494"/>
    </source>
</evidence>
<dbReference type="Gene3D" id="3.50.50.60">
    <property type="entry name" value="FAD/NAD(P)-binding domain"/>
    <property type="match status" value="1"/>
</dbReference>
<dbReference type="SUPFAM" id="SSF51905">
    <property type="entry name" value="FAD/NAD(P)-binding domain"/>
    <property type="match status" value="1"/>
</dbReference>
<dbReference type="InterPro" id="IPR050493">
    <property type="entry name" value="FAD-dep_Monooxygenase_BioMet"/>
</dbReference>